<dbReference type="SUPFAM" id="SSF46785">
    <property type="entry name" value="Winged helix' DNA-binding domain"/>
    <property type="match status" value="1"/>
</dbReference>
<proteinExistence type="inferred from homology"/>
<comment type="similarity">
    <text evidence="1">Belongs to the LysR transcriptional regulatory family.</text>
</comment>
<organism evidence="6 7">
    <name type="scientific">Actinomadura algeriensis</name>
    <dbReference type="NCBI Taxonomy" id="1679523"/>
    <lineage>
        <taxon>Bacteria</taxon>
        <taxon>Bacillati</taxon>
        <taxon>Actinomycetota</taxon>
        <taxon>Actinomycetes</taxon>
        <taxon>Streptosporangiales</taxon>
        <taxon>Thermomonosporaceae</taxon>
        <taxon>Actinomadura</taxon>
    </lineage>
</organism>
<reference evidence="6 7" key="1">
    <citation type="submission" date="2020-10" db="EMBL/GenBank/DDBJ databases">
        <title>Sequencing the genomes of 1000 actinobacteria strains.</title>
        <authorList>
            <person name="Klenk H.-P."/>
        </authorList>
    </citation>
    <scope>NUCLEOTIDE SEQUENCE [LARGE SCALE GENOMIC DNA]</scope>
    <source>
        <strain evidence="6 7">DSM 46744</strain>
    </source>
</reference>
<dbReference type="InterPro" id="IPR036388">
    <property type="entry name" value="WH-like_DNA-bd_sf"/>
</dbReference>
<evidence type="ECO:0000256" key="3">
    <source>
        <dbReference type="ARBA" id="ARBA00023125"/>
    </source>
</evidence>
<dbReference type="PANTHER" id="PTHR30346">
    <property type="entry name" value="TRANSCRIPTIONAL DUAL REGULATOR HCAR-RELATED"/>
    <property type="match status" value="1"/>
</dbReference>
<dbReference type="SUPFAM" id="SSF53850">
    <property type="entry name" value="Periplasmic binding protein-like II"/>
    <property type="match status" value="1"/>
</dbReference>
<name>A0ABR9K0H3_9ACTN</name>
<keyword evidence="4" id="KW-0804">Transcription</keyword>
<accession>A0ABR9K0H3</accession>
<keyword evidence="3 6" id="KW-0238">DNA-binding</keyword>
<evidence type="ECO:0000256" key="1">
    <source>
        <dbReference type="ARBA" id="ARBA00009437"/>
    </source>
</evidence>
<protein>
    <submittedName>
        <fullName evidence="6">DNA-binding transcriptional LysR family regulator</fullName>
    </submittedName>
</protein>
<keyword evidence="7" id="KW-1185">Reference proteome</keyword>
<dbReference type="EMBL" id="JADBDZ010000001">
    <property type="protein sequence ID" value="MBE1535860.1"/>
    <property type="molecule type" value="Genomic_DNA"/>
</dbReference>
<dbReference type="RefSeq" id="WP_192761987.1">
    <property type="nucleotide sequence ID" value="NZ_JADBDZ010000001.1"/>
</dbReference>
<dbReference type="PRINTS" id="PR00039">
    <property type="entry name" value="HTHLYSR"/>
</dbReference>
<dbReference type="Gene3D" id="3.40.190.10">
    <property type="entry name" value="Periplasmic binding protein-like II"/>
    <property type="match status" value="1"/>
</dbReference>
<gene>
    <name evidence="6" type="ORF">H4W34_005693</name>
</gene>
<keyword evidence="2" id="KW-0805">Transcription regulation</keyword>
<dbReference type="InterPro" id="IPR000847">
    <property type="entry name" value="LysR_HTH_N"/>
</dbReference>
<dbReference type="Proteomes" id="UP000627838">
    <property type="component" value="Unassembled WGS sequence"/>
</dbReference>
<dbReference type="InterPro" id="IPR036390">
    <property type="entry name" value="WH_DNA-bd_sf"/>
</dbReference>
<evidence type="ECO:0000313" key="6">
    <source>
        <dbReference type="EMBL" id="MBE1535860.1"/>
    </source>
</evidence>
<dbReference type="Pfam" id="PF00126">
    <property type="entry name" value="HTH_1"/>
    <property type="match status" value="1"/>
</dbReference>
<evidence type="ECO:0000259" key="5">
    <source>
        <dbReference type="PROSITE" id="PS50931"/>
    </source>
</evidence>
<evidence type="ECO:0000313" key="7">
    <source>
        <dbReference type="Proteomes" id="UP000627838"/>
    </source>
</evidence>
<feature type="domain" description="HTH lysR-type" evidence="5">
    <location>
        <begin position="1"/>
        <end position="58"/>
    </location>
</feature>
<dbReference type="GO" id="GO:0003677">
    <property type="term" value="F:DNA binding"/>
    <property type="evidence" value="ECO:0007669"/>
    <property type="project" value="UniProtKB-KW"/>
</dbReference>
<sequence>MNLRQLRYVVATADHGTMTSAAQALYVAQPALSRAVRELERELGLELFARSGRGVALTPVGEQVVRRARAALEAVDAIEALAAARGHGQGADLRIATTVPLEPELIGRLVPLFARAQPAVRIRVVRCADRAAVAAALRAGRADLGLADLPVPGDLAAHPLARSAGLVHPHRRLPPAGRDFLAFAKESARETPGGRPG</sequence>
<comment type="caution">
    <text evidence="6">The sequence shown here is derived from an EMBL/GenBank/DDBJ whole genome shotgun (WGS) entry which is preliminary data.</text>
</comment>
<evidence type="ECO:0000256" key="2">
    <source>
        <dbReference type="ARBA" id="ARBA00023015"/>
    </source>
</evidence>
<evidence type="ECO:0000256" key="4">
    <source>
        <dbReference type="ARBA" id="ARBA00023163"/>
    </source>
</evidence>
<dbReference type="PROSITE" id="PS50931">
    <property type="entry name" value="HTH_LYSR"/>
    <property type="match status" value="1"/>
</dbReference>
<dbReference type="PANTHER" id="PTHR30346:SF28">
    <property type="entry name" value="HTH-TYPE TRANSCRIPTIONAL REGULATOR CYNR"/>
    <property type="match status" value="1"/>
</dbReference>
<dbReference type="Gene3D" id="1.10.10.10">
    <property type="entry name" value="Winged helix-like DNA-binding domain superfamily/Winged helix DNA-binding domain"/>
    <property type="match status" value="1"/>
</dbReference>